<dbReference type="EMBL" id="SRLB01000046">
    <property type="protein sequence ID" value="TGD94060.1"/>
    <property type="molecule type" value="Genomic_DNA"/>
</dbReference>
<sequence>MATNVAPVQPSAREYREQELHYVRKTVSFSDAAFTMPASLPAGALITRTLILVETAFTGGTSPSLTLGTTVGGTDLVAAADSVAGTAGAKRPDTASVKGRLAVDTPIYGAVNGGPTAGVATIVFEYAPNNDG</sequence>
<gene>
    <name evidence="1" type="ORF">EU555_32585</name>
</gene>
<dbReference type="Proteomes" id="UP000297535">
    <property type="component" value="Unassembled WGS sequence"/>
</dbReference>
<organism evidence="1 2">
    <name type="scientific">Methylobacterium nonmethylotrophicum</name>
    <dbReference type="NCBI Taxonomy" id="1141884"/>
    <lineage>
        <taxon>Bacteria</taxon>
        <taxon>Pseudomonadati</taxon>
        <taxon>Pseudomonadota</taxon>
        <taxon>Alphaproteobacteria</taxon>
        <taxon>Hyphomicrobiales</taxon>
        <taxon>Methylobacteriaceae</taxon>
        <taxon>Methylobacterium</taxon>
    </lineage>
</organism>
<dbReference type="OrthoDB" id="7996922at2"/>
<reference evidence="1 2" key="1">
    <citation type="submission" date="2019-04" db="EMBL/GenBank/DDBJ databases">
        <authorList>
            <person name="Feng G."/>
            <person name="Zhu H."/>
        </authorList>
    </citation>
    <scope>NUCLEOTIDE SEQUENCE [LARGE SCALE GENOMIC DNA]</scope>
    <source>
        <strain evidence="1 2">6HR-1</strain>
    </source>
</reference>
<evidence type="ECO:0000313" key="1">
    <source>
        <dbReference type="EMBL" id="TGD94060.1"/>
    </source>
</evidence>
<accession>A0A4Z0NE24</accession>
<keyword evidence="2" id="KW-1185">Reference proteome</keyword>
<name>A0A4Z0NE24_9HYPH</name>
<dbReference type="AlphaFoldDB" id="A0A4Z0NE24"/>
<comment type="caution">
    <text evidence="1">The sequence shown here is derived from an EMBL/GenBank/DDBJ whole genome shotgun (WGS) entry which is preliminary data.</text>
</comment>
<dbReference type="RefSeq" id="WP_135419490.1">
    <property type="nucleotide sequence ID" value="NZ_SRLB01000046.1"/>
</dbReference>
<proteinExistence type="predicted"/>
<protein>
    <submittedName>
        <fullName evidence="1">Uncharacterized protein</fullName>
    </submittedName>
</protein>
<evidence type="ECO:0000313" key="2">
    <source>
        <dbReference type="Proteomes" id="UP000297535"/>
    </source>
</evidence>